<keyword evidence="3" id="KW-0479">Metal-binding</keyword>
<dbReference type="EMBL" id="AP025564">
    <property type="protein sequence ID" value="BDE95932.1"/>
    <property type="molecule type" value="Genomic_DNA"/>
</dbReference>
<gene>
    <name evidence="8" type="ORF">CE91St30_12650</name>
</gene>
<sequence>MAQKYGLLIDNYWCTGCHSCEVSCKNEHDYPIGQFGIKMLVMGPWELMEEGTWEHTYYPLITSYCDLCADRVAAGEIPACQLHCLASAIEYGPVEDLAAKMAERDRRTTLLIP</sequence>
<dbReference type="PANTHER" id="PTHR43177:SF5">
    <property type="entry name" value="ANAEROBIC DIMETHYL SULFOXIDE REDUCTASE CHAIN B-RELATED"/>
    <property type="match status" value="1"/>
</dbReference>
<dbReference type="SUPFAM" id="SSF54862">
    <property type="entry name" value="4Fe-4S ferredoxins"/>
    <property type="match status" value="1"/>
</dbReference>
<evidence type="ECO:0000256" key="3">
    <source>
        <dbReference type="ARBA" id="ARBA00022723"/>
    </source>
</evidence>
<evidence type="ECO:0000256" key="6">
    <source>
        <dbReference type="ARBA" id="ARBA00023004"/>
    </source>
</evidence>
<evidence type="ECO:0000256" key="4">
    <source>
        <dbReference type="ARBA" id="ARBA00022737"/>
    </source>
</evidence>
<keyword evidence="5" id="KW-0249">Electron transport</keyword>
<dbReference type="Gene3D" id="3.30.70.20">
    <property type="match status" value="1"/>
</dbReference>
<keyword evidence="9" id="KW-1185">Reference proteome</keyword>
<accession>A0ABM7WI33</accession>
<keyword evidence="4" id="KW-0677">Repeat</keyword>
<proteinExistence type="predicted"/>
<evidence type="ECO:0000313" key="9">
    <source>
        <dbReference type="Proteomes" id="UP001320544"/>
    </source>
</evidence>
<protein>
    <submittedName>
        <fullName evidence="8">Oxidoreductase</fullName>
    </submittedName>
</protein>
<evidence type="ECO:0000313" key="8">
    <source>
        <dbReference type="EMBL" id="BDE95932.1"/>
    </source>
</evidence>
<evidence type="ECO:0000256" key="1">
    <source>
        <dbReference type="ARBA" id="ARBA00022448"/>
    </source>
</evidence>
<keyword evidence="2" id="KW-0004">4Fe-4S</keyword>
<evidence type="ECO:0000256" key="5">
    <source>
        <dbReference type="ARBA" id="ARBA00022982"/>
    </source>
</evidence>
<keyword evidence="7" id="KW-0411">Iron-sulfur</keyword>
<reference evidence="8 9" key="1">
    <citation type="submission" date="2022-01" db="EMBL/GenBank/DDBJ databases">
        <title>Novel bile acid biosynthetic pathways are enriched in the microbiome of centenarians.</title>
        <authorList>
            <person name="Sato Y."/>
            <person name="Atarashi K."/>
            <person name="Plichta R.D."/>
            <person name="Arai Y."/>
            <person name="Sasajima S."/>
            <person name="Kearney M.S."/>
            <person name="Suda W."/>
            <person name="Takeshita K."/>
            <person name="Sasaki T."/>
            <person name="Okamoto S."/>
            <person name="Skelly N.A."/>
            <person name="Okamura Y."/>
            <person name="Vlamakis H."/>
            <person name="Li Y."/>
            <person name="Tanoue T."/>
            <person name="Takei H."/>
            <person name="Nittono H."/>
            <person name="Narushima S."/>
            <person name="Irie J."/>
            <person name="Itoh H."/>
            <person name="Moriya K."/>
            <person name="Sugiura Y."/>
            <person name="Suematsu M."/>
            <person name="Moritoki N."/>
            <person name="Shibata S."/>
            <person name="Littman R.D."/>
            <person name="Fischbach A.M."/>
            <person name="Uwamino Y."/>
            <person name="Inoue T."/>
            <person name="Honda A."/>
            <person name="Hattori M."/>
            <person name="Murai T."/>
            <person name="Xavier J.R."/>
            <person name="Hirose N."/>
            <person name="Honda K."/>
        </authorList>
    </citation>
    <scope>NUCLEOTIDE SEQUENCE [LARGE SCALE GENOMIC DNA]</scope>
    <source>
        <strain evidence="8 9">CE91-St30</strain>
    </source>
</reference>
<dbReference type="InterPro" id="IPR050954">
    <property type="entry name" value="ET_IronSulfur_Cluster-Binding"/>
</dbReference>
<evidence type="ECO:0000256" key="7">
    <source>
        <dbReference type="ARBA" id="ARBA00023014"/>
    </source>
</evidence>
<dbReference type="Proteomes" id="UP001320544">
    <property type="component" value="Chromosome"/>
</dbReference>
<organism evidence="8 9">
    <name type="scientific">Raoultibacter timonensis</name>
    <dbReference type="NCBI Taxonomy" id="1907662"/>
    <lineage>
        <taxon>Bacteria</taxon>
        <taxon>Bacillati</taxon>
        <taxon>Actinomycetota</taxon>
        <taxon>Coriobacteriia</taxon>
        <taxon>Eggerthellales</taxon>
        <taxon>Eggerthellaceae</taxon>
        <taxon>Raoultibacter</taxon>
    </lineage>
</organism>
<dbReference type="PANTHER" id="PTHR43177">
    <property type="entry name" value="PROTEIN NRFC"/>
    <property type="match status" value="1"/>
</dbReference>
<name>A0ABM7WI33_9ACTN</name>
<evidence type="ECO:0000256" key="2">
    <source>
        <dbReference type="ARBA" id="ARBA00022485"/>
    </source>
</evidence>
<dbReference type="RefSeq" id="WP_102378515.1">
    <property type="nucleotide sequence ID" value="NZ_AP025564.1"/>
</dbReference>
<keyword evidence="1" id="KW-0813">Transport</keyword>
<keyword evidence="6" id="KW-0408">Iron</keyword>